<sequence>MSAAAGPRVGVLVADGAIVQRACGMTAPHSAVLVDHLAEACELSSGVVLLDVSESALTSDDVLMIVRRAARRIRRRVCHLRVRSHDGTADIALTQAASRTVRSCACLPPASPDAPPAHLERLQTP</sequence>
<dbReference type="Proteomes" id="UP001227101">
    <property type="component" value="Chromosome"/>
</dbReference>
<accession>A0ABY8XUI2</accession>
<evidence type="ECO:0000313" key="1">
    <source>
        <dbReference type="EMBL" id="WIV59236.1"/>
    </source>
</evidence>
<dbReference type="EMBL" id="CP127173">
    <property type="protein sequence ID" value="WIV59236.1"/>
    <property type="molecule type" value="Genomic_DNA"/>
</dbReference>
<gene>
    <name evidence="1" type="ORF">QP939_11700</name>
</gene>
<keyword evidence="2" id="KW-1185">Reference proteome</keyword>
<evidence type="ECO:0008006" key="3">
    <source>
        <dbReference type="Google" id="ProtNLM"/>
    </source>
</evidence>
<protein>
    <recommendedName>
        <fullName evidence="3">STAS domain-containing protein</fullName>
    </recommendedName>
</protein>
<reference evidence="1 2" key="1">
    <citation type="submission" date="2023-06" db="EMBL/GenBank/DDBJ databases">
        <authorList>
            <person name="Oyuntsetseg B."/>
            <person name="Kim S.B."/>
        </authorList>
    </citation>
    <scope>NUCLEOTIDE SEQUENCE [LARGE SCALE GENOMIC DNA]</scope>
    <source>
        <strain evidence="1 2">2-2</strain>
    </source>
</reference>
<dbReference type="RefSeq" id="WP_285456739.1">
    <property type="nucleotide sequence ID" value="NZ_CP127173.1"/>
</dbReference>
<name>A0ABY8XUI2_9PSEU</name>
<proteinExistence type="predicted"/>
<organism evidence="1 2">
    <name type="scientific">Amycolatopsis nalaikhensis</name>
    <dbReference type="NCBI Taxonomy" id="715472"/>
    <lineage>
        <taxon>Bacteria</taxon>
        <taxon>Bacillati</taxon>
        <taxon>Actinomycetota</taxon>
        <taxon>Actinomycetes</taxon>
        <taxon>Pseudonocardiales</taxon>
        <taxon>Pseudonocardiaceae</taxon>
        <taxon>Amycolatopsis</taxon>
    </lineage>
</organism>
<evidence type="ECO:0000313" key="2">
    <source>
        <dbReference type="Proteomes" id="UP001227101"/>
    </source>
</evidence>